<organism evidence="2 4">
    <name type="scientific">Ephemerocybe angulata</name>
    <dbReference type="NCBI Taxonomy" id="980116"/>
    <lineage>
        <taxon>Eukaryota</taxon>
        <taxon>Fungi</taxon>
        <taxon>Dikarya</taxon>
        <taxon>Basidiomycota</taxon>
        <taxon>Agaricomycotina</taxon>
        <taxon>Agaricomycetes</taxon>
        <taxon>Agaricomycetidae</taxon>
        <taxon>Agaricales</taxon>
        <taxon>Agaricineae</taxon>
        <taxon>Psathyrellaceae</taxon>
        <taxon>Ephemerocybe</taxon>
    </lineage>
</organism>
<dbReference type="EMBL" id="JACGCI010000033">
    <property type="protein sequence ID" value="KAF6754757.1"/>
    <property type="molecule type" value="Genomic_DNA"/>
</dbReference>
<reference evidence="2 4" key="1">
    <citation type="submission" date="2020-07" db="EMBL/GenBank/DDBJ databases">
        <title>Comparative genomics of pyrophilous fungi reveals a link between fire events and developmental genes.</title>
        <authorList>
            <consortium name="DOE Joint Genome Institute"/>
            <person name="Steindorff A.S."/>
            <person name="Carver A."/>
            <person name="Calhoun S."/>
            <person name="Stillman K."/>
            <person name="Liu H."/>
            <person name="Lipzen A."/>
            <person name="Pangilinan J."/>
            <person name="Labutti K."/>
            <person name="Bruns T.D."/>
            <person name="Grigoriev I.V."/>
        </authorList>
    </citation>
    <scope>NUCLEOTIDE SEQUENCE [LARGE SCALE GENOMIC DNA]</scope>
    <source>
        <strain evidence="2 4">CBS 144469</strain>
    </source>
</reference>
<evidence type="ECO:0000313" key="3">
    <source>
        <dbReference type="EMBL" id="KAF6754757.1"/>
    </source>
</evidence>
<evidence type="ECO:0000313" key="2">
    <source>
        <dbReference type="EMBL" id="KAF6750152.1"/>
    </source>
</evidence>
<dbReference type="AlphaFoldDB" id="A0A8H6M3F8"/>
<feature type="region of interest" description="Disordered" evidence="1">
    <location>
        <begin position="1"/>
        <end position="27"/>
    </location>
</feature>
<gene>
    <name evidence="3" type="ORF">DFP72DRAFT_848131</name>
    <name evidence="2" type="ORF">DFP72DRAFT_851844</name>
</gene>
<name>A0A8H6M3F8_9AGAR</name>
<evidence type="ECO:0000313" key="4">
    <source>
        <dbReference type="Proteomes" id="UP000521943"/>
    </source>
</evidence>
<accession>A0A8H6M3F8</accession>
<dbReference type="Proteomes" id="UP000521943">
    <property type="component" value="Unassembled WGS sequence"/>
</dbReference>
<dbReference type="OrthoDB" id="3270804at2759"/>
<sequence>MADPTPHPTTPANPSSHPLTTGPDAPRATTLASLDGRVRRLQETVNYLATAVNQISNHAIVLRASNETLISQVYDVRIDVEKYCGGGTGEDILEEAKETKRSRSRGLIDLPPYDTSSGEFRLLPGPTPASVPPFLPNSPIFYIIVRGRVPGIYSDRAWVDHLMKGLHNDYRRRVLEQDNVFTAFLTWQESLSVLQIIGRIPGDETTYGPIGFHVPTYVPN</sequence>
<protein>
    <submittedName>
        <fullName evidence="2">Uncharacterized protein</fullName>
    </submittedName>
</protein>
<proteinExistence type="predicted"/>
<dbReference type="EMBL" id="JACGCI010000058">
    <property type="protein sequence ID" value="KAF6750152.1"/>
    <property type="molecule type" value="Genomic_DNA"/>
</dbReference>
<evidence type="ECO:0000256" key="1">
    <source>
        <dbReference type="SAM" id="MobiDB-lite"/>
    </source>
</evidence>
<comment type="caution">
    <text evidence="2">The sequence shown here is derived from an EMBL/GenBank/DDBJ whole genome shotgun (WGS) entry which is preliminary data.</text>
</comment>
<keyword evidence="4" id="KW-1185">Reference proteome</keyword>
<feature type="compositionally biased region" description="Pro residues" evidence="1">
    <location>
        <begin position="1"/>
        <end position="11"/>
    </location>
</feature>